<dbReference type="GO" id="GO:0016020">
    <property type="term" value="C:membrane"/>
    <property type="evidence" value="ECO:0007669"/>
    <property type="project" value="TreeGrafter"/>
</dbReference>
<comment type="caution">
    <text evidence="2">The sequence shown here is derived from an EMBL/GenBank/DDBJ whole genome shotgun (WGS) entry which is preliminary data.</text>
</comment>
<dbReference type="EMBL" id="WUPT01000001">
    <property type="protein sequence ID" value="MXQ07044.1"/>
    <property type="molecule type" value="Genomic_DNA"/>
</dbReference>
<evidence type="ECO:0000313" key="2">
    <source>
        <dbReference type="EMBL" id="MXQ07044.1"/>
    </source>
</evidence>
<evidence type="ECO:0000259" key="1">
    <source>
        <dbReference type="Pfam" id="PF00561"/>
    </source>
</evidence>
<dbReference type="Gene3D" id="3.40.50.1820">
    <property type="entry name" value="alpha/beta hydrolase"/>
    <property type="match status" value="1"/>
</dbReference>
<reference evidence="2 3" key="1">
    <citation type="submission" date="2019-12" db="EMBL/GenBank/DDBJ databases">
        <authorList>
            <person name="Lee S.D."/>
        </authorList>
    </citation>
    <scope>NUCLEOTIDE SEQUENCE [LARGE SCALE GENOMIC DNA]</scope>
    <source>
        <strain evidence="2 3">GH1-50</strain>
    </source>
</reference>
<accession>A0A7C9IEU1</accession>
<sequence length="287" mass="31317">MPSQDIDGISIAYSRNGQGAPVLMIHGFPQTHAMWAPVAAALAGDGYEVVTPDLRGYGASSKPDGADDPETYSFRAMGQDHLTLMRALGFERFHLVGHDRGARVAYRLARDCPEAVLSLTLMDIVPTDHLVETCDFAMAKSYFHWTYLAQPVPFPERMIGADPDHFFEACLLGWGGASLDQFAALDAYRAAWRDTAAISAMCWDYRTGVTTDLKHDAEDDGIVRCPALVLYGASGVVGRSYDVEAVWRPRLPDLSVGAIPGGHFFVDQNSDDTLAALREFLADVARS</sequence>
<dbReference type="GO" id="GO:0016787">
    <property type="term" value="F:hydrolase activity"/>
    <property type="evidence" value="ECO:0007669"/>
    <property type="project" value="UniProtKB-KW"/>
</dbReference>
<dbReference type="PRINTS" id="PR00412">
    <property type="entry name" value="EPOXHYDRLASE"/>
</dbReference>
<dbReference type="PANTHER" id="PTHR43798">
    <property type="entry name" value="MONOACYLGLYCEROL LIPASE"/>
    <property type="match status" value="1"/>
</dbReference>
<keyword evidence="3" id="KW-1185">Reference proteome</keyword>
<dbReference type="InterPro" id="IPR000639">
    <property type="entry name" value="Epox_hydrolase-like"/>
</dbReference>
<dbReference type="SUPFAM" id="SSF53474">
    <property type="entry name" value="alpha/beta-Hydrolases"/>
    <property type="match status" value="1"/>
</dbReference>
<dbReference type="InterPro" id="IPR050266">
    <property type="entry name" value="AB_hydrolase_sf"/>
</dbReference>
<dbReference type="PANTHER" id="PTHR43798:SF33">
    <property type="entry name" value="HYDROLASE, PUTATIVE (AFU_ORTHOLOGUE AFUA_2G14860)-RELATED"/>
    <property type="match status" value="1"/>
</dbReference>
<evidence type="ECO:0000313" key="3">
    <source>
        <dbReference type="Proteomes" id="UP000480350"/>
    </source>
</evidence>
<proteinExistence type="predicted"/>
<organism evidence="2 3">
    <name type="scientific">Kangsaoukella pontilimi</name>
    <dbReference type="NCBI Taxonomy" id="2691042"/>
    <lineage>
        <taxon>Bacteria</taxon>
        <taxon>Pseudomonadati</taxon>
        <taxon>Pseudomonadota</taxon>
        <taxon>Alphaproteobacteria</taxon>
        <taxon>Rhodobacterales</taxon>
        <taxon>Paracoccaceae</taxon>
        <taxon>Kangsaoukella</taxon>
    </lineage>
</organism>
<dbReference type="Proteomes" id="UP000480350">
    <property type="component" value="Unassembled WGS sequence"/>
</dbReference>
<dbReference type="AlphaFoldDB" id="A0A7C9IEU1"/>
<dbReference type="InterPro" id="IPR000073">
    <property type="entry name" value="AB_hydrolase_1"/>
</dbReference>
<gene>
    <name evidence="2" type="ORF">GQ651_04220</name>
</gene>
<reference evidence="2 3" key="2">
    <citation type="submission" date="2020-03" db="EMBL/GenBank/DDBJ databases">
        <title>Kangsaoukella pontilimi gen. nov., sp. nov., a new member of the family Rhodobacteraceae isolated from a tidal mudflat.</title>
        <authorList>
            <person name="Kim I.S."/>
        </authorList>
    </citation>
    <scope>NUCLEOTIDE SEQUENCE [LARGE SCALE GENOMIC DNA]</scope>
    <source>
        <strain evidence="2 3">GH1-50</strain>
    </source>
</reference>
<name>A0A7C9IEU1_9RHOB</name>
<keyword evidence="2" id="KW-0378">Hydrolase</keyword>
<protein>
    <submittedName>
        <fullName evidence="2">Alpha/beta fold hydrolase</fullName>
    </submittedName>
</protein>
<dbReference type="Pfam" id="PF00561">
    <property type="entry name" value="Abhydrolase_1"/>
    <property type="match status" value="1"/>
</dbReference>
<dbReference type="PRINTS" id="PR00111">
    <property type="entry name" value="ABHYDROLASE"/>
</dbReference>
<feature type="domain" description="AB hydrolase-1" evidence="1">
    <location>
        <begin position="21"/>
        <end position="268"/>
    </location>
</feature>
<dbReference type="InterPro" id="IPR029058">
    <property type="entry name" value="AB_hydrolase_fold"/>
</dbReference>
<dbReference type="RefSeq" id="WP_160762946.1">
    <property type="nucleotide sequence ID" value="NZ_WUPT01000001.1"/>
</dbReference>